<sequence length="347" mass="38099">MSAASAETAAERELVAPVSLCLPNGRLNPEALGFTRRRQHDTSGVAARRGSLPPYAWGRNKRWEYWAITSPTHIVAVTVSALDYAALHEIWVLDRTSLTEIDAVAIAPLGSSVELPPSFAGGPAKAVTRQLEIDIDEVEGGTGIRAETGRVRLDATALRPDGHEAMGVAAAWSSRLLQYSVKDVARPVRGTLTVDGIEHVLPEGESWAVLDHGRGRWPYRVSWNWGAASGSIGGRRIGLQLGGEWLPKLGPTEHSLSIDGRVNKIAGVLRWEFDRADYLKPWRITGERADLTFTPFFDRHASTNFLIVSSKTHQCFGHYSGWMLDDAGDRVAIEGLLGWAEDVHNRW</sequence>
<evidence type="ECO:0000313" key="1">
    <source>
        <dbReference type="EMBL" id="QDZ16252.1"/>
    </source>
</evidence>
<keyword evidence="2" id="KW-1185">Reference proteome</keyword>
<dbReference type="KEGG" id="huw:FPZ11_17120"/>
<dbReference type="AlphaFoldDB" id="A0A5B8M9H3"/>
<dbReference type="InterPro" id="IPR021243">
    <property type="entry name" value="DUF2804"/>
</dbReference>
<gene>
    <name evidence="1" type="ORF">FPZ11_17120</name>
</gene>
<dbReference type="Pfam" id="PF10974">
    <property type="entry name" value="DUF2804"/>
    <property type="match status" value="1"/>
</dbReference>
<dbReference type="RefSeq" id="WP_146322256.1">
    <property type="nucleotide sequence ID" value="NZ_CP042305.1"/>
</dbReference>
<dbReference type="PANTHER" id="PTHR35868:SF3">
    <property type="entry name" value="DUF2804 DOMAIN-CONTAINING PROTEIN"/>
    <property type="match status" value="1"/>
</dbReference>
<reference evidence="1 2" key="1">
    <citation type="submission" date="2019-07" db="EMBL/GenBank/DDBJ databases">
        <title>Full genome sequence of Humibacter sp. WJ7-1.</title>
        <authorList>
            <person name="Im W.-T."/>
        </authorList>
    </citation>
    <scope>NUCLEOTIDE SEQUENCE [LARGE SCALE GENOMIC DNA]</scope>
    <source>
        <strain evidence="1 2">WJ7-1</strain>
    </source>
</reference>
<proteinExistence type="predicted"/>
<accession>A0A5B8M9H3</accession>
<organism evidence="1 2">
    <name type="scientific">Humibacter ginsenosidimutans</name>
    <dbReference type="NCBI Taxonomy" id="2599293"/>
    <lineage>
        <taxon>Bacteria</taxon>
        <taxon>Bacillati</taxon>
        <taxon>Actinomycetota</taxon>
        <taxon>Actinomycetes</taxon>
        <taxon>Micrococcales</taxon>
        <taxon>Microbacteriaceae</taxon>
        <taxon>Humibacter</taxon>
    </lineage>
</organism>
<dbReference type="PANTHER" id="PTHR35868">
    <property type="entry name" value="DUF2804 DOMAIN-CONTAINING PROTEIN-RELATED"/>
    <property type="match status" value="1"/>
</dbReference>
<protein>
    <submittedName>
        <fullName evidence="1">DUF2804 domain-containing protein</fullName>
    </submittedName>
</protein>
<dbReference type="Proteomes" id="UP000320216">
    <property type="component" value="Chromosome"/>
</dbReference>
<dbReference type="EMBL" id="CP042305">
    <property type="protein sequence ID" value="QDZ16252.1"/>
    <property type="molecule type" value="Genomic_DNA"/>
</dbReference>
<dbReference type="OrthoDB" id="9762066at2"/>
<name>A0A5B8M9H3_9MICO</name>
<evidence type="ECO:0000313" key="2">
    <source>
        <dbReference type="Proteomes" id="UP000320216"/>
    </source>
</evidence>